<keyword evidence="3" id="KW-1185">Reference proteome</keyword>
<keyword evidence="1" id="KW-0175">Coiled coil</keyword>
<accession>A0A0B4UL22</accession>
<evidence type="ECO:0000313" key="3">
    <source>
        <dbReference type="Proteomes" id="UP000202427"/>
    </source>
</evidence>
<gene>
    <name evidence="2" type="primary">ORF-124</name>
</gene>
<organism evidence="2 3">
    <name type="scientific">Condylorrhiza vestigialis mutiple nucleopolyhedrovirus</name>
    <dbReference type="NCBI Taxonomy" id="1592576"/>
    <lineage>
        <taxon>Viruses</taxon>
        <taxon>Viruses incertae sedis</taxon>
        <taxon>Naldaviricetes</taxon>
        <taxon>Lefavirales</taxon>
        <taxon>Baculoviridae</taxon>
        <taxon>Alphabaculovirus</taxon>
        <taxon>Alphabaculovirus covestigialis</taxon>
    </lineage>
</organism>
<sequence>MEPPKMLPGPIISSERAAALGAIHSSTFVKTIVTTTTVSATSKNELINQEYQDRIVQVIAQLQKTRLDFTKLTQLQKRRVKNMQRLVRKKNTIIANLAAQLDRQQAERVRGNKHFAVMLSKNVLLTMSGSEQFVRQRVADISATGGEQVFCAHRKNCVRDRQRIAKALEASLGSGVVARAANKRFEIVEADKIVSAKLIAKQVLHDGFDGDACAH</sequence>
<dbReference type="OrthoDB" id="10815at10239"/>
<dbReference type="GeneID" id="23301762"/>
<dbReference type="EMBL" id="KJ631623">
    <property type="protein sequence ID" value="AJD09289.1"/>
    <property type="molecule type" value="Genomic_DNA"/>
</dbReference>
<protein>
    <submittedName>
        <fullName evidence="2">Occlusion-derived virus envelope protein</fullName>
    </submittedName>
</protein>
<dbReference type="GO" id="GO:0019031">
    <property type="term" value="C:viral envelope"/>
    <property type="evidence" value="ECO:0007669"/>
    <property type="project" value="UniProtKB-KW"/>
</dbReference>
<dbReference type="Proteomes" id="UP000202427">
    <property type="component" value="Segment"/>
</dbReference>
<keyword evidence="2" id="KW-0261">Viral envelope protein</keyword>
<dbReference type="KEGG" id="vg:23301762"/>
<keyword evidence="2" id="KW-0946">Virion</keyword>
<evidence type="ECO:0000313" key="2">
    <source>
        <dbReference type="EMBL" id="AJD09289.1"/>
    </source>
</evidence>
<feature type="coiled-coil region" evidence="1">
    <location>
        <begin position="48"/>
        <end position="107"/>
    </location>
</feature>
<dbReference type="Pfam" id="PF11050">
    <property type="entry name" value="Viral_env_E26"/>
    <property type="match status" value="1"/>
</dbReference>
<reference evidence="2 3" key="1">
    <citation type="journal article" date="2009" name="J. Invertebr. Pathol.">
        <title>Identification of a new nucleopolyhedrovirus from naturally-infected Condylorrhiza vestigialis (Guenee) (Lepidoptera: Crambidae) larvae on poplar plantations in South Brazil.</title>
        <authorList>
            <person name="Castro M.E."/>
            <person name="Ribeiro Z.M."/>
            <person name="Santos A.C."/>
            <person name="Souza M.L."/>
            <person name="Machado E.B."/>
            <person name="Sousa N.J."/>
            <person name="Moscardi F."/>
        </authorList>
    </citation>
    <scope>NUCLEOTIDE SEQUENCE [LARGE SCALE GENOMIC DNA]</scope>
</reference>
<dbReference type="RefSeq" id="YP_009118607.1">
    <property type="nucleotide sequence ID" value="NC_026430.1"/>
</dbReference>
<evidence type="ECO:0000256" key="1">
    <source>
        <dbReference type="SAM" id="Coils"/>
    </source>
</evidence>
<proteinExistence type="predicted"/>
<name>A0A0B4UL22_9ABAC</name>
<dbReference type="InterPro" id="IPR021286">
    <property type="entry name" value="Baculovirus_E26"/>
</dbReference>